<dbReference type="AlphaFoldDB" id="A0A8E2ARY4"/>
<gene>
    <name evidence="2" type="ORF">OBBRIDRAFT_97283</name>
</gene>
<accession>A0A8E2ARY4</accession>
<proteinExistence type="predicted"/>
<name>A0A8E2ARY4_9APHY</name>
<dbReference type="Proteomes" id="UP000250043">
    <property type="component" value="Unassembled WGS sequence"/>
</dbReference>
<evidence type="ECO:0000313" key="2">
    <source>
        <dbReference type="EMBL" id="OCH88219.1"/>
    </source>
</evidence>
<dbReference type="EMBL" id="KV722458">
    <property type="protein sequence ID" value="OCH88219.1"/>
    <property type="molecule type" value="Genomic_DNA"/>
</dbReference>
<dbReference type="OrthoDB" id="2672960at2759"/>
<sequence>MPDQPPPAPLQADPNLALCPDYAAPKFQLLRNAIKQGRNIGENQAIIFLVEQWTTKNDADKDRWAAQQILQNCTGQQEGGEGHEAGGEAPEQDKGSSDESVYSSDEDDFKHGVMVADDAPITPCTFALDKLSKKHYVELWYFTQEGRKEEQIAADCSVAKDAFAFVHGGKGVELRKASALNASSKAVKDEYLLWDQFSKATGVFLDLLSDAGWKRRT</sequence>
<feature type="compositionally biased region" description="Basic and acidic residues" evidence="1">
    <location>
        <begin position="80"/>
        <end position="97"/>
    </location>
</feature>
<protein>
    <submittedName>
        <fullName evidence="2">Uncharacterized protein</fullName>
    </submittedName>
</protein>
<reference evidence="2 3" key="1">
    <citation type="submission" date="2016-07" db="EMBL/GenBank/DDBJ databases">
        <title>Draft genome of the white-rot fungus Obba rivulosa 3A-2.</title>
        <authorList>
            <consortium name="DOE Joint Genome Institute"/>
            <person name="Miettinen O."/>
            <person name="Riley R."/>
            <person name="Acob R."/>
            <person name="Barry K."/>
            <person name="Cullen D."/>
            <person name="De Vries R."/>
            <person name="Hainaut M."/>
            <person name="Hatakka A."/>
            <person name="Henrissat B."/>
            <person name="Hilden K."/>
            <person name="Kuo R."/>
            <person name="Labutti K."/>
            <person name="Lipzen A."/>
            <person name="Makela M.R."/>
            <person name="Sandor L."/>
            <person name="Spatafora J.W."/>
            <person name="Grigoriev I.V."/>
            <person name="Hibbett D.S."/>
        </authorList>
    </citation>
    <scope>NUCLEOTIDE SEQUENCE [LARGE SCALE GENOMIC DNA]</scope>
    <source>
        <strain evidence="2 3">3A-2</strain>
    </source>
</reference>
<evidence type="ECO:0000313" key="3">
    <source>
        <dbReference type="Proteomes" id="UP000250043"/>
    </source>
</evidence>
<feature type="region of interest" description="Disordered" evidence="1">
    <location>
        <begin position="76"/>
        <end position="105"/>
    </location>
</feature>
<organism evidence="2 3">
    <name type="scientific">Obba rivulosa</name>
    <dbReference type="NCBI Taxonomy" id="1052685"/>
    <lineage>
        <taxon>Eukaryota</taxon>
        <taxon>Fungi</taxon>
        <taxon>Dikarya</taxon>
        <taxon>Basidiomycota</taxon>
        <taxon>Agaricomycotina</taxon>
        <taxon>Agaricomycetes</taxon>
        <taxon>Polyporales</taxon>
        <taxon>Gelatoporiaceae</taxon>
        <taxon>Obba</taxon>
    </lineage>
</organism>
<evidence type="ECO:0000256" key="1">
    <source>
        <dbReference type="SAM" id="MobiDB-lite"/>
    </source>
</evidence>
<keyword evidence="3" id="KW-1185">Reference proteome</keyword>